<dbReference type="PANTHER" id="PTHR48112">
    <property type="entry name" value="HIGH MOBILITY GROUP PROTEIN DSP1"/>
    <property type="match status" value="1"/>
</dbReference>
<keyword evidence="1 2" id="KW-0238">DNA-binding</keyword>
<dbReference type="Gene3D" id="1.10.30.10">
    <property type="entry name" value="High mobility group box domain"/>
    <property type="match status" value="2"/>
</dbReference>
<evidence type="ECO:0000313" key="6">
    <source>
        <dbReference type="Proteomes" id="UP000308768"/>
    </source>
</evidence>
<dbReference type="Pfam" id="PF09011">
    <property type="entry name" value="HMG_box_2"/>
    <property type="match status" value="1"/>
</dbReference>
<dbReference type="InterPro" id="IPR050342">
    <property type="entry name" value="HMGB"/>
</dbReference>
<keyword evidence="2" id="KW-0539">Nucleus</keyword>
<proteinExistence type="predicted"/>
<accession>A0A4U0XPG5</accession>
<evidence type="ECO:0000313" key="5">
    <source>
        <dbReference type="EMBL" id="TKA77468.1"/>
    </source>
</evidence>
<evidence type="ECO:0000256" key="1">
    <source>
        <dbReference type="ARBA" id="ARBA00023125"/>
    </source>
</evidence>
<protein>
    <recommendedName>
        <fullName evidence="4">HMG box domain-containing protein</fullName>
    </recommendedName>
</protein>
<dbReference type="PANTHER" id="PTHR48112:SF22">
    <property type="entry name" value="MITOCHONDRIAL TRANSCRIPTION FACTOR A, ISOFORM B"/>
    <property type="match status" value="1"/>
</dbReference>
<dbReference type="EMBL" id="NAJN01000186">
    <property type="protein sequence ID" value="TKA77468.1"/>
    <property type="molecule type" value="Genomic_DNA"/>
</dbReference>
<dbReference type="AlphaFoldDB" id="A0A4U0XPG5"/>
<gene>
    <name evidence="5" type="ORF">B0A49_02351</name>
</gene>
<dbReference type="PROSITE" id="PS50118">
    <property type="entry name" value="HMG_BOX_2"/>
    <property type="match status" value="1"/>
</dbReference>
<reference evidence="5 6" key="1">
    <citation type="submission" date="2017-03" db="EMBL/GenBank/DDBJ databases">
        <title>Genomes of endolithic fungi from Antarctica.</title>
        <authorList>
            <person name="Coleine C."/>
            <person name="Masonjones S."/>
            <person name="Stajich J.E."/>
        </authorList>
    </citation>
    <scope>NUCLEOTIDE SEQUENCE [LARGE SCALE GENOMIC DNA]</scope>
    <source>
        <strain evidence="5 6">CCFEE 5187</strain>
    </source>
</reference>
<keyword evidence="6" id="KW-1185">Reference proteome</keyword>
<evidence type="ECO:0000259" key="4">
    <source>
        <dbReference type="PROSITE" id="PS50118"/>
    </source>
</evidence>
<name>A0A4U0XPG5_9PEZI</name>
<dbReference type="OrthoDB" id="1919336at2759"/>
<sequence length="378" mass="42254">MLHRGVFCHVKAEATRTSTSSCNVAQLLRKIHLTRHITAPTRSLHCGQIRRTGIAFLSRTYATATTAASEVKPTKTVQSAVKEAAKKPASTRGPYKKKTSAEKTSTRKNPAKKGSTAKPSARKTAVKKKTAAKKRPEPKEVLTDEQTATKQARALLKAQFMTRKQLRERAMLKGEPKVPSLSAWNVFQSEGPMKEPGKDSNPRTLMGERAKTGAEQYKNLTPAEREHYNHLANERKAAMEAEYKTWVESHTPDRIRIANNARRHILRLRAAMSAEAKGLSHTRIIKDERQLKRPISAFTLFHIERFASNDFKGIPHVADAARLSAEEWKALSEGEKKKYHDAAAANLEHYQQEYKALYGHEAPSRLRKPSAPAVATAE</sequence>
<dbReference type="SMART" id="SM00398">
    <property type="entry name" value="HMG"/>
    <property type="match status" value="2"/>
</dbReference>
<evidence type="ECO:0000256" key="2">
    <source>
        <dbReference type="PROSITE-ProRule" id="PRU00267"/>
    </source>
</evidence>
<comment type="caution">
    <text evidence="5">The sequence shown here is derived from an EMBL/GenBank/DDBJ whole genome shotgun (WGS) entry which is preliminary data.</text>
</comment>
<dbReference type="GO" id="GO:0005634">
    <property type="term" value="C:nucleus"/>
    <property type="evidence" value="ECO:0007669"/>
    <property type="project" value="UniProtKB-UniRule"/>
</dbReference>
<dbReference type="SUPFAM" id="SSF47095">
    <property type="entry name" value="HMG-box"/>
    <property type="match status" value="2"/>
</dbReference>
<feature type="domain" description="HMG box" evidence="4">
    <location>
        <begin position="291"/>
        <end position="358"/>
    </location>
</feature>
<dbReference type="Proteomes" id="UP000308768">
    <property type="component" value="Unassembled WGS sequence"/>
</dbReference>
<dbReference type="STRING" id="331657.A0A4U0XPG5"/>
<dbReference type="InterPro" id="IPR009071">
    <property type="entry name" value="HMG_box_dom"/>
</dbReference>
<organism evidence="5 6">
    <name type="scientific">Cryomyces minteri</name>
    <dbReference type="NCBI Taxonomy" id="331657"/>
    <lineage>
        <taxon>Eukaryota</taxon>
        <taxon>Fungi</taxon>
        <taxon>Dikarya</taxon>
        <taxon>Ascomycota</taxon>
        <taxon>Pezizomycotina</taxon>
        <taxon>Dothideomycetes</taxon>
        <taxon>Dothideomycetes incertae sedis</taxon>
        <taxon>Cryomyces</taxon>
    </lineage>
</organism>
<dbReference type="InterPro" id="IPR036910">
    <property type="entry name" value="HMG_box_dom_sf"/>
</dbReference>
<dbReference type="GO" id="GO:0003677">
    <property type="term" value="F:DNA binding"/>
    <property type="evidence" value="ECO:0007669"/>
    <property type="project" value="UniProtKB-UniRule"/>
</dbReference>
<feature type="DNA-binding region" description="HMG box" evidence="2">
    <location>
        <begin position="291"/>
        <end position="358"/>
    </location>
</feature>
<feature type="compositionally biased region" description="Basic residues" evidence="3">
    <location>
        <begin position="120"/>
        <end position="133"/>
    </location>
</feature>
<evidence type="ECO:0000256" key="3">
    <source>
        <dbReference type="SAM" id="MobiDB-lite"/>
    </source>
</evidence>
<feature type="region of interest" description="Disordered" evidence="3">
    <location>
        <begin position="67"/>
        <end position="147"/>
    </location>
</feature>